<dbReference type="AlphaFoldDB" id="W1PT28"/>
<evidence type="ECO:0000256" key="4">
    <source>
        <dbReference type="ARBA" id="ARBA00023163"/>
    </source>
</evidence>
<evidence type="ECO:0000313" key="9">
    <source>
        <dbReference type="Proteomes" id="UP000017836"/>
    </source>
</evidence>
<evidence type="ECO:0000256" key="2">
    <source>
        <dbReference type="ARBA" id="ARBA00023015"/>
    </source>
</evidence>
<evidence type="ECO:0000256" key="5">
    <source>
        <dbReference type="ARBA" id="ARBA00023242"/>
    </source>
</evidence>
<dbReference type="GO" id="GO:0000981">
    <property type="term" value="F:DNA-binding transcription factor activity, RNA polymerase II-specific"/>
    <property type="evidence" value="ECO:0000318"/>
    <property type="project" value="GO_Central"/>
</dbReference>
<accession>W1PT28</accession>
<keyword evidence="2" id="KW-0805">Transcription regulation</keyword>
<protein>
    <recommendedName>
        <fullName evidence="7">BHLH domain-containing protein</fullName>
    </recommendedName>
</protein>
<dbReference type="GO" id="GO:0005634">
    <property type="term" value="C:nucleus"/>
    <property type="evidence" value="ECO:0000318"/>
    <property type="project" value="GO_Central"/>
</dbReference>
<dbReference type="InterPro" id="IPR011598">
    <property type="entry name" value="bHLH_dom"/>
</dbReference>
<feature type="region of interest" description="Disordered" evidence="6">
    <location>
        <begin position="13"/>
        <end position="35"/>
    </location>
</feature>
<dbReference type="eggNOG" id="ENOG502RXFS">
    <property type="taxonomic scope" value="Eukaryota"/>
</dbReference>
<dbReference type="InterPro" id="IPR045843">
    <property type="entry name" value="IND-like"/>
</dbReference>
<dbReference type="PANTHER" id="PTHR16223:SF249">
    <property type="entry name" value="TRANSCRIPTION FACTOR BHLH154"/>
    <property type="match status" value="1"/>
</dbReference>
<dbReference type="Gene3D" id="4.10.280.10">
    <property type="entry name" value="Helix-loop-helix DNA-binding domain"/>
    <property type="match status" value="1"/>
</dbReference>
<feature type="domain" description="BHLH" evidence="7">
    <location>
        <begin position="42"/>
        <end position="91"/>
    </location>
</feature>
<dbReference type="InterPro" id="IPR036638">
    <property type="entry name" value="HLH_DNA-bd_sf"/>
</dbReference>
<dbReference type="Proteomes" id="UP000017836">
    <property type="component" value="Unassembled WGS sequence"/>
</dbReference>
<gene>
    <name evidence="8" type="ORF">AMTR_s00167p00019840</name>
</gene>
<dbReference type="FunFam" id="4.10.280.10:FF:000075">
    <property type="entry name" value="Transcription factor bHLH113 family"/>
    <property type="match status" value="1"/>
</dbReference>
<evidence type="ECO:0000256" key="6">
    <source>
        <dbReference type="SAM" id="MobiDB-lite"/>
    </source>
</evidence>
<proteinExistence type="predicted"/>
<dbReference type="Gramene" id="ERN10871">
    <property type="protein sequence ID" value="ERN10871"/>
    <property type="gene ID" value="AMTR_s00167p00019840"/>
</dbReference>
<dbReference type="PANTHER" id="PTHR16223">
    <property type="entry name" value="TRANSCRIPTION FACTOR BHLH83-RELATED"/>
    <property type="match status" value="1"/>
</dbReference>
<dbReference type="GO" id="GO:0006357">
    <property type="term" value="P:regulation of transcription by RNA polymerase II"/>
    <property type="evidence" value="ECO:0000318"/>
    <property type="project" value="GO_Central"/>
</dbReference>
<comment type="subcellular location">
    <subcellularLocation>
        <location evidence="1">Nucleus</location>
    </subcellularLocation>
</comment>
<keyword evidence="9" id="KW-1185">Reference proteome</keyword>
<sequence length="159" mass="17528">MFWGRLKTRRSDVGEASIEHKKHSGSVEHGNGEAGVQFKKPKVDSSASVPLKVRKEKLGERITALQQLVSPYGKTDTASVLHEAMGYIRFLHDQVQVLSTPYLQRIPPSSLREAGEEESKYDLRSRGLCLVPVSCTLHVASSNGADFWAPAMASNSSKY</sequence>
<evidence type="ECO:0000313" key="8">
    <source>
        <dbReference type="EMBL" id="ERN10871.1"/>
    </source>
</evidence>
<keyword evidence="4" id="KW-0804">Transcription</keyword>
<dbReference type="EMBL" id="KI392771">
    <property type="protein sequence ID" value="ERN10871.1"/>
    <property type="molecule type" value="Genomic_DNA"/>
</dbReference>
<dbReference type="OMA" id="NIKQTEQ"/>
<dbReference type="InterPro" id="IPR045239">
    <property type="entry name" value="bHLH95_bHLH"/>
</dbReference>
<dbReference type="GO" id="GO:0046983">
    <property type="term" value="F:protein dimerization activity"/>
    <property type="evidence" value="ECO:0007669"/>
    <property type="project" value="InterPro"/>
</dbReference>
<dbReference type="CDD" id="cd11393">
    <property type="entry name" value="bHLH_AtbHLH_like"/>
    <property type="match status" value="1"/>
</dbReference>
<evidence type="ECO:0000259" key="7">
    <source>
        <dbReference type="PROSITE" id="PS50888"/>
    </source>
</evidence>
<reference evidence="9" key="1">
    <citation type="journal article" date="2013" name="Science">
        <title>The Amborella genome and the evolution of flowering plants.</title>
        <authorList>
            <consortium name="Amborella Genome Project"/>
        </authorList>
    </citation>
    <scope>NUCLEOTIDE SEQUENCE [LARGE SCALE GENOMIC DNA]</scope>
</reference>
<dbReference type="GO" id="GO:0000978">
    <property type="term" value="F:RNA polymerase II cis-regulatory region sequence-specific DNA binding"/>
    <property type="evidence" value="ECO:0000318"/>
    <property type="project" value="GO_Central"/>
</dbReference>
<name>W1PT28_AMBTC</name>
<evidence type="ECO:0000256" key="1">
    <source>
        <dbReference type="ARBA" id="ARBA00004123"/>
    </source>
</evidence>
<evidence type="ECO:0000256" key="3">
    <source>
        <dbReference type="ARBA" id="ARBA00023125"/>
    </source>
</evidence>
<keyword evidence="5" id="KW-0539">Nucleus</keyword>
<dbReference type="PROSITE" id="PS50888">
    <property type="entry name" value="BHLH"/>
    <property type="match status" value="1"/>
</dbReference>
<dbReference type="SUPFAM" id="SSF47459">
    <property type="entry name" value="HLH, helix-loop-helix DNA-binding domain"/>
    <property type="match status" value="1"/>
</dbReference>
<organism evidence="8 9">
    <name type="scientific">Amborella trichopoda</name>
    <dbReference type="NCBI Taxonomy" id="13333"/>
    <lineage>
        <taxon>Eukaryota</taxon>
        <taxon>Viridiplantae</taxon>
        <taxon>Streptophyta</taxon>
        <taxon>Embryophyta</taxon>
        <taxon>Tracheophyta</taxon>
        <taxon>Spermatophyta</taxon>
        <taxon>Magnoliopsida</taxon>
        <taxon>Amborellales</taxon>
        <taxon>Amborellaceae</taxon>
        <taxon>Amborella</taxon>
    </lineage>
</organism>
<keyword evidence="3" id="KW-0238">DNA-binding</keyword>
<dbReference type="HOGENOM" id="CLU_041735_4_0_1"/>